<dbReference type="Proteomes" id="UP000265663">
    <property type="component" value="Unassembled WGS sequence"/>
</dbReference>
<feature type="domain" description="GH16" evidence="4">
    <location>
        <begin position="212"/>
        <end position="267"/>
    </location>
</feature>
<dbReference type="Gene3D" id="2.60.120.200">
    <property type="match status" value="1"/>
</dbReference>
<evidence type="ECO:0000256" key="1">
    <source>
        <dbReference type="SAM" id="MobiDB-lite"/>
    </source>
</evidence>
<reference evidence="5 6" key="1">
    <citation type="journal article" date="2014" name="PLoS ONE">
        <title>De novo Genome Assembly of the Fungal Plant Pathogen Pyrenophora semeniperda.</title>
        <authorList>
            <person name="Soliai M.M."/>
            <person name="Meyer S.E."/>
            <person name="Udall J.A."/>
            <person name="Elzinga D.E."/>
            <person name="Hermansen R.A."/>
            <person name="Bodily P.M."/>
            <person name="Hart A.A."/>
            <person name="Coleman C.E."/>
        </authorList>
    </citation>
    <scope>NUCLEOTIDE SEQUENCE [LARGE SCALE GENOMIC DNA]</scope>
    <source>
        <strain evidence="5 6">CCB06</strain>
        <tissue evidence="5">Mycelium</tissue>
    </source>
</reference>
<keyword evidence="2" id="KW-0472">Membrane</keyword>
<evidence type="ECO:0000313" key="5">
    <source>
        <dbReference type="EMBL" id="RMZ74166.1"/>
    </source>
</evidence>
<feature type="transmembrane region" description="Helical" evidence="2">
    <location>
        <begin position="642"/>
        <end position="663"/>
    </location>
</feature>
<name>A0A3M7MHZ6_9PLEO</name>
<evidence type="ECO:0000256" key="3">
    <source>
        <dbReference type="SAM" id="SignalP"/>
    </source>
</evidence>
<dbReference type="PANTHER" id="PTHR38121:SF2">
    <property type="entry name" value="ACYLTRANSFERASE 3 DOMAIN-CONTAINING PROTEIN"/>
    <property type="match status" value="1"/>
</dbReference>
<dbReference type="GO" id="GO:0004553">
    <property type="term" value="F:hydrolase activity, hydrolyzing O-glycosyl compounds"/>
    <property type="evidence" value="ECO:0007669"/>
    <property type="project" value="InterPro"/>
</dbReference>
<feature type="chain" id="PRO_5018274593" evidence="3">
    <location>
        <begin position="20"/>
        <end position="1056"/>
    </location>
</feature>
<dbReference type="Pfam" id="PF00722">
    <property type="entry name" value="Glyco_hydro_16"/>
    <property type="match status" value="1"/>
</dbReference>
<feature type="region of interest" description="Disordered" evidence="1">
    <location>
        <begin position="407"/>
        <end position="456"/>
    </location>
</feature>
<keyword evidence="5" id="KW-0378">Hydrolase</keyword>
<feature type="transmembrane region" description="Helical" evidence="2">
    <location>
        <begin position="855"/>
        <end position="875"/>
    </location>
</feature>
<feature type="transmembrane region" description="Helical" evidence="2">
    <location>
        <begin position="754"/>
        <end position="776"/>
    </location>
</feature>
<protein>
    <submittedName>
        <fullName evidence="5">Glycoside hydrolase family 16</fullName>
    </submittedName>
</protein>
<dbReference type="InterPro" id="IPR013320">
    <property type="entry name" value="ConA-like_dom_sf"/>
</dbReference>
<feature type="transmembrane region" description="Helical" evidence="2">
    <location>
        <begin position="788"/>
        <end position="809"/>
    </location>
</feature>
<dbReference type="AlphaFoldDB" id="A0A3M7MHZ6"/>
<accession>A0A3M7MHZ6</accession>
<dbReference type="SUPFAM" id="SSF49899">
    <property type="entry name" value="Concanavalin A-like lectins/glucanases"/>
    <property type="match status" value="1"/>
</dbReference>
<feature type="region of interest" description="Disordered" evidence="1">
    <location>
        <begin position="984"/>
        <end position="1056"/>
    </location>
</feature>
<dbReference type="EMBL" id="KE747843">
    <property type="protein sequence ID" value="RMZ74166.1"/>
    <property type="molecule type" value="Genomic_DNA"/>
</dbReference>
<keyword evidence="6" id="KW-1185">Reference proteome</keyword>
<evidence type="ECO:0000256" key="2">
    <source>
        <dbReference type="SAM" id="Phobius"/>
    </source>
</evidence>
<feature type="transmembrane region" description="Helical" evidence="2">
    <location>
        <begin position="713"/>
        <end position="734"/>
    </location>
</feature>
<keyword evidence="2" id="KW-0812">Transmembrane</keyword>
<evidence type="ECO:0000259" key="4">
    <source>
        <dbReference type="Pfam" id="PF00722"/>
    </source>
</evidence>
<feature type="transmembrane region" description="Helical" evidence="2">
    <location>
        <begin position="552"/>
        <end position="577"/>
    </location>
</feature>
<proteinExistence type="predicted"/>
<dbReference type="GO" id="GO:0005975">
    <property type="term" value="P:carbohydrate metabolic process"/>
    <property type="evidence" value="ECO:0007669"/>
    <property type="project" value="InterPro"/>
</dbReference>
<feature type="transmembrane region" description="Helical" evidence="2">
    <location>
        <begin position="342"/>
        <end position="362"/>
    </location>
</feature>
<dbReference type="InterPro" id="IPR000757">
    <property type="entry name" value="Beta-glucanase-like"/>
</dbReference>
<dbReference type="CDD" id="cd00413">
    <property type="entry name" value="Glyco_hydrolase_16"/>
    <property type="match status" value="1"/>
</dbReference>
<gene>
    <name evidence="5" type="ORF">GMOD_00005027</name>
</gene>
<feature type="transmembrane region" description="Helical" evidence="2">
    <location>
        <begin position="916"/>
        <end position="939"/>
    </location>
</feature>
<sequence length="1056" mass="117862">MRSIPLLGLALVHVLPALADVSRGQENCTCGFYDGQTKELFTDSIIVYFNETTGIPADFVAEEFQQKYGKNWNAVYREGASPDNVKINQSVALDLFVQPATADHVVTGASLRTARRDIQHGSFRTLIKSPSRSARGTAASIMWKYNETQITELSVMNTNYHADPWVGTFVNNEFTTRNLGMNFSQLLNETAANRNYTTLGGGLANGSINPWEFTEYRIDWTADYINFYIGGNLTRQVLQEKNKNMPSVPSAMYFKHWSTGNRYSMRGPPTEYASVAEVGWIRMFFNSSSMTEDAREDFVARCPLTAACSMDDITLRGATPFTEDATKNWKQRNDRDIKRMPALWLSVTCIIFSTVLIIHALFKRLAPRFHRDLPQESPALVPMPAADEKDGFVANAYTVGSRGIFSNSPSSDIRSCEDKRSSNSQKRDSTDDLAIERIDPVPAPSTFGGSTPKDRMSRANSVLFDSRGPTPYNSNFNTTREDLYQPMPAAMSSIPPMSSLQEHHNSQLTLNDPRISLPVPDGKIAMETVTESALPAPRMRVQPPARQRIDHLAGLTALCSLVVTVMHFGLTFVPAIVTPGTDAHNASEPWAQRIVGPFLLNQMWLGVFFTTSVRFLTAPYLRKGKMDEICKAAVRRTPRLMIPVASMALLEYFFIDVGATRFLQYIPSLTWSTWPYVTRYNNFAQYISEVLELMFLVPNAVPQITLHYCTGVLWTIAVQLQGSWLVLLGVIVVYEIKTPWKRIAYYAFCLVNHWYAQSWGTYLWIGLILTDLDVTFKWKAFLNSKPAAYYPAITFFWTCVGLGFLANVLPTWGVTDFNFSTGERGIHPDTSSGEAIKNTDLAGYPPYYTPRLNGLLFAGGMQAVVELSAAVQWALSTPPFLILFPHVFTIYLIHGLVFWSYGSWLLIALAERGFPYGINIAIVGVTSYAVMFASLPIVTPVIETLGKDMTALVWMTATNKSPPRRPTLYPFEGDLFTSRAANAKPAAEGLPKTDIENGLGVRTSTNSSDDGCKRDSKGKATANVSEYEMHAYSADENSKDDKNRISRISRFSMSTE</sequence>
<evidence type="ECO:0000313" key="6">
    <source>
        <dbReference type="Proteomes" id="UP000265663"/>
    </source>
</evidence>
<feature type="transmembrane region" description="Helical" evidence="2">
    <location>
        <begin position="603"/>
        <end position="621"/>
    </location>
</feature>
<feature type="signal peptide" evidence="3">
    <location>
        <begin position="1"/>
        <end position="19"/>
    </location>
</feature>
<keyword evidence="2" id="KW-1133">Transmembrane helix</keyword>
<organism evidence="5 6">
    <name type="scientific">Pyrenophora seminiperda CCB06</name>
    <dbReference type="NCBI Taxonomy" id="1302712"/>
    <lineage>
        <taxon>Eukaryota</taxon>
        <taxon>Fungi</taxon>
        <taxon>Dikarya</taxon>
        <taxon>Ascomycota</taxon>
        <taxon>Pezizomycotina</taxon>
        <taxon>Dothideomycetes</taxon>
        <taxon>Pleosporomycetidae</taxon>
        <taxon>Pleosporales</taxon>
        <taxon>Pleosporineae</taxon>
        <taxon>Pleosporaceae</taxon>
        <taxon>Pyrenophora</taxon>
    </lineage>
</organism>
<feature type="transmembrane region" description="Helical" evidence="2">
    <location>
        <begin position="887"/>
        <end position="910"/>
    </location>
</feature>
<feature type="compositionally biased region" description="Basic and acidic residues" evidence="1">
    <location>
        <begin position="414"/>
        <end position="439"/>
    </location>
</feature>
<dbReference type="PANTHER" id="PTHR38121">
    <property type="entry name" value="GH16 DOMAIN-CONTAINING PROTEIN"/>
    <property type="match status" value="1"/>
</dbReference>
<keyword evidence="3" id="KW-0732">Signal</keyword>
<dbReference type="OrthoDB" id="25131at2759"/>